<keyword evidence="2" id="KW-0963">Cytoplasm</keyword>
<reference evidence="7 8" key="1">
    <citation type="submission" date="2014-11" db="EMBL/GenBank/DDBJ databases">
        <title>Genome sequence of Flavihumibacter solisilvae 3-3.</title>
        <authorList>
            <person name="Zhou G."/>
            <person name="Li M."/>
            <person name="Wang G."/>
        </authorList>
    </citation>
    <scope>NUCLEOTIDE SEQUENCE [LARGE SCALE GENOMIC DNA]</scope>
    <source>
        <strain evidence="7 8">3-3</strain>
    </source>
</reference>
<comment type="subcellular location">
    <subcellularLocation>
        <location evidence="1">Cytoplasm</location>
    </subcellularLocation>
</comment>
<evidence type="ECO:0000259" key="6">
    <source>
        <dbReference type="Pfam" id="PF10006"/>
    </source>
</evidence>
<dbReference type="PANTHER" id="PTHR36438">
    <property type="entry name" value="IRON-SULFUR CLUSTER REPAIR PROTEIN YTFE"/>
    <property type="match status" value="1"/>
</dbReference>
<keyword evidence="4" id="KW-0408">Iron</keyword>
<dbReference type="InterPro" id="IPR019903">
    <property type="entry name" value="RIC_family"/>
</dbReference>
<dbReference type="RefSeq" id="WP_039138562.1">
    <property type="nucleotide sequence ID" value="NZ_JSVC01000008.1"/>
</dbReference>
<evidence type="ECO:0000313" key="8">
    <source>
        <dbReference type="Proteomes" id="UP000031408"/>
    </source>
</evidence>
<dbReference type="Pfam" id="PF01814">
    <property type="entry name" value="Hemerythrin"/>
    <property type="match status" value="1"/>
</dbReference>
<dbReference type="GO" id="GO:0046872">
    <property type="term" value="F:metal ion binding"/>
    <property type="evidence" value="ECO:0007669"/>
    <property type="project" value="UniProtKB-KW"/>
</dbReference>
<evidence type="ECO:0000256" key="4">
    <source>
        <dbReference type="ARBA" id="ARBA00023004"/>
    </source>
</evidence>
<dbReference type="InterPro" id="IPR012312">
    <property type="entry name" value="Hemerythrin-like"/>
</dbReference>
<dbReference type="Proteomes" id="UP000031408">
    <property type="component" value="Unassembled WGS sequence"/>
</dbReference>
<dbReference type="InterPro" id="IPR018720">
    <property type="entry name" value="DUF2249"/>
</dbReference>
<organism evidence="7 8">
    <name type="scientific">Flavihumibacter solisilvae</name>
    <dbReference type="NCBI Taxonomy" id="1349421"/>
    <lineage>
        <taxon>Bacteria</taxon>
        <taxon>Pseudomonadati</taxon>
        <taxon>Bacteroidota</taxon>
        <taxon>Chitinophagia</taxon>
        <taxon>Chitinophagales</taxon>
        <taxon>Chitinophagaceae</taxon>
        <taxon>Flavihumibacter</taxon>
    </lineage>
</organism>
<evidence type="ECO:0000313" key="7">
    <source>
        <dbReference type="EMBL" id="KIC95128.1"/>
    </source>
</evidence>
<dbReference type="GO" id="GO:0005737">
    <property type="term" value="C:cytoplasm"/>
    <property type="evidence" value="ECO:0007669"/>
    <property type="project" value="UniProtKB-SubCell"/>
</dbReference>
<dbReference type="PANTHER" id="PTHR36438:SF1">
    <property type="entry name" value="IRON-SULFUR CLUSTER REPAIR PROTEIN YTFE"/>
    <property type="match status" value="1"/>
</dbReference>
<evidence type="ECO:0000256" key="3">
    <source>
        <dbReference type="ARBA" id="ARBA00022723"/>
    </source>
</evidence>
<evidence type="ECO:0000259" key="5">
    <source>
        <dbReference type="Pfam" id="PF01814"/>
    </source>
</evidence>
<dbReference type="NCBIfam" id="TIGR03652">
    <property type="entry name" value="FeS_repair_RIC"/>
    <property type="match status" value="1"/>
</dbReference>
<sequence length="323" mass="36727">MSNVSLENILNVTLLEPRQKHPTIFLRFDDLQDGETLTIHNDHDPKPLYYQLLGERGNVFTWNYLEQGPVWWKVDITKRIAGAEEETLGQLAAKDLRKAEVFRKYGLDFCCGGKKTVKQACAEKGLDVVKIEQELRQADQAPSIPSLAYDEWPLDFLADYIVNTHHNYVRKSLPELSRLAAKVAGVHGGSHPELLVINRLVAEINEELSTHLIKEERILFPFIKGLVHRDTDGQPSFAAHFNSVQQPISMMEMEHEVAGGHLESIRSLTHNYALPADACASYSLLYRMLEEFESDLHIHVHLENNILFPKALKLENNNSSTLK</sequence>
<keyword evidence="8" id="KW-1185">Reference proteome</keyword>
<dbReference type="EMBL" id="JSVC01000008">
    <property type="protein sequence ID" value="KIC95128.1"/>
    <property type="molecule type" value="Genomic_DNA"/>
</dbReference>
<feature type="domain" description="DUF2249" evidence="6">
    <location>
        <begin position="10"/>
        <end position="78"/>
    </location>
</feature>
<protein>
    <submittedName>
        <fullName evidence="7">Hemerythrin</fullName>
    </submittedName>
</protein>
<dbReference type="Gene3D" id="1.20.120.520">
    <property type="entry name" value="nmb1532 protein domain like"/>
    <property type="match status" value="1"/>
</dbReference>
<proteinExistence type="predicted"/>
<dbReference type="OrthoDB" id="9797132at2"/>
<accession>A0A0C1LIE2</accession>
<comment type="caution">
    <text evidence="7">The sequence shown here is derived from an EMBL/GenBank/DDBJ whole genome shotgun (WGS) entry which is preliminary data.</text>
</comment>
<feature type="domain" description="Hemerythrin-like" evidence="5">
    <location>
        <begin position="160"/>
        <end position="311"/>
    </location>
</feature>
<dbReference type="STRING" id="1349421.OI18_07330"/>
<dbReference type="Pfam" id="PF04405">
    <property type="entry name" value="ScdA_N"/>
    <property type="match status" value="1"/>
</dbReference>
<dbReference type="AlphaFoldDB" id="A0A0C1LIE2"/>
<evidence type="ECO:0000256" key="2">
    <source>
        <dbReference type="ARBA" id="ARBA00022490"/>
    </source>
</evidence>
<keyword evidence="3" id="KW-0479">Metal-binding</keyword>
<name>A0A0C1LIE2_9BACT</name>
<gene>
    <name evidence="7" type="ORF">OI18_07330</name>
</gene>
<evidence type="ECO:0000256" key="1">
    <source>
        <dbReference type="ARBA" id="ARBA00004496"/>
    </source>
</evidence>
<dbReference type="Pfam" id="PF10006">
    <property type="entry name" value="DUF2249"/>
    <property type="match status" value="1"/>
</dbReference>